<comment type="caution">
    <text evidence="1">The sequence shown here is derived from an EMBL/GenBank/DDBJ whole genome shotgun (WGS) entry which is preliminary data.</text>
</comment>
<keyword evidence="2" id="KW-1185">Reference proteome</keyword>
<proteinExistence type="predicted"/>
<evidence type="ECO:0000313" key="2">
    <source>
        <dbReference type="Proteomes" id="UP000030854"/>
    </source>
</evidence>
<evidence type="ECO:0000313" key="1">
    <source>
        <dbReference type="EMBL" id="KHJ33283.1"/>
    </source>
</evidence>
<dbReference type="EMBL" id="JNVN01001533">
    <property type="protein sequence ID" value="KHJ33283.1"/>
    <property type="molecule type" value="Genomic_DNA"/>
</dbReference>
<reference evidence="1 2" key="1">
    <citation type="journal article" date="2014" name="BMC Genomics">
        <title>Adaptive genomic structural variation in the grape powdery mildew pathogen, Erysiphe necator.</title>
        <authorList>
            <person name="Jones L."/>
            <person name="Riaz S."/>
            <person name="Morales-Cruz A."/>
            <person name="Amrine K.C."/>
            <person name="McGuire B."/>
            <person name="Gubler W.D."/>
            <person name="Walker M.A."/>
            <person name="Cantu D."/>
        </authorList>
    </citation>
    <scope>NUCLEOTIDE SEQUENCE [LARGE SCALE GENOMIC DNA]</scope>
    <source>
        <strain evidence="2">c</strain>
    </source>
</reference>
<protein>
    <submittedName>
        <fullName evidence="1">Putative effector</fullName>
    </submittedName>
</protein>
<gene>
    <name evidence="1" type="ORF">EV44_g3986</name>
</gene>
<dbReference type="PANTHER" id="PTHR11439">
    <property type="entry name" value="GAG-POL-RELATED RETROTRANSPOSON"/>
    <property type="match status" value="1"/>
</dbReference>
<accession>A0A0B1P4X0</accession>
<dbReference type="OMA" id="DGTHTHE"/>
<dbReference type="Proteomes" id="UP000030854">
    <property type="component" value="Unassembled WGS sequence"/>
</dbReference>
<name>A0A0B1P4X0_UNCNE</name>
<dbReference type="AlphaFoldDB" id="A0A0B1P4X0"/>
<dbReference type="HOGENOM" id="CLU_001650_8_1_1"/>
<dbReference type="PANTHER" id="PTHR11439:SF483">
    <property type="entry name" value="PEPTIDE SYNTHASE GLIP-LIKE, PUTATIVE (AFU_ORTHOLOGUE AFUA_3G12920)-RELATED"/>
    <property type="match status" value="1"/>
</dbReference>
<organism evidence="1 2">
    <name type="scientific">Uncinula necator</name>
    <name type="common">Grape powdery mildew</name>
    <dbReference type="NCBI Taxonomy" id="52586"/>
    <lineage>
        <taxon>Eukaryota</taxon>
        <taxon>Fungi</taxon>
        <taxon>Dikarya</taxon>
        <taxon>Ascomycota</taxon>
        <taxon>Pezizomycotina</taxon>
        <taxon>Leotiomycetes</taxon>
        <taxon>Erysiphales</taxon>
        <taxon>Erysiphaceae</taxon>
        <taxon>Erysiphe</taxon>
    </lineage>
</organism>
<sequence length="175" mass="20110">MSKCFNTNLGEMKMFLGMRITRDRKNQTLWLDQQQYFERVLTKFGIPNAKHRPVSISLDGYVNLTPASEDEERIDPTEYSMIVGSLMFALIYTRPDIAFAPGRLSQYMKSPTKKHGYALKKLMRYLRYTVDYRLRFSSKETVTLVAYSDTDWATDKADRKSISGGLGMLCGAAIF</sequence>
<dbReference type="STRING" id="52586.A0A0B1P4X0"/>